<proteinExistence type="predicted"/>
<dbReference type="EMBL" id="JAGSND010000006">
    <property type="protein sequence ID" value="MBR0598325.1"/>
    <property type="molecule type" value="Genomic_DNA"/>
</dbReference>
<evidence type="ECO:0000313" key="2">
    <source>
        <dbReference type="EMBL" id="MBR0598325.1"/>
    </source>
</evidence>
<sequence>MINFVILFVLVICFIVMGLAIFLMSREKQRKNYTVKFIMITIFIFLGIIIYLFFYINPQVNIQEVYFDESRIVNNEVIIHGIFRSDWDSYYNYKYEIEGDSLILTIYKYNFFRKALFRIHALGIVDIKIKEVYDINQIYIKYHDEKELLWHKN</sequence>
<keyword evidence="1" id="KW-0812">Transmembrane</keyword>
<keyword evidence="1" id="KW-0472">Membrane</keyword>
<comment type="caution">
    <text evidence="2">The sequence shown here is derived from an EMBL/GenBank/DDBJ whole genome shotgun (WGS) entry which is preliminary data.</text>
</comment>
<evidence type="ECO:0000256" key="1">
    <source>
        <dbReference type="SAM" id="Phobius"/>
    </source>
</evidence>
<protein>
    <submittedName>
        <fullName evidence="2">Uncharacterized protein</fullName>
    </submittedName>
</protein>
<reference evidence="2" key="2">
    <citation type="submission" date="2021-04" db="EMBL/GenBank/DDBJ databases">
        <authorList>
            <person name="Liu J."/>
        </authorList>
    </citation>
    <scope>NUCLEOTIDE SEQUENCE</scope>
    <source>
        <strain evidence="2">BAD-6</strain>
    </source>
</reference>
<name>A0A8J7W3M7_9FIRM</name>
<organism evidence="2 3">
    <name type="scientific">Sinanaerobacter chloroacetimidivorans</name>
    <dbReference type="NCBI Taxonomy" id="2818044"/>
    <lineage>
        <taxon>Bacteria</taxon>
        <taxon>Bacillati</taxon>
        <taxon>Bacillota</taxon>
        <taxon>Clostridia</taxon>
        <taxon>Peptostreptococcales</taxon>
        <taxon>Anaerovoracaceae</taxon>
        <taxon>Sinanaerobacter</taxon>
    </lineage>
</organism>
<dbReference type="Proteomes" id="UP000675664">
    <property type="component" value="Unassembled WGS sequence"/>
</dbReference>
<reference evidence="2" key="1">
    <citation type="submission" date="2021-04" db="EMBL/GenBank/DDBJ databases">
        <title>Sinoanaerobacter chloroacetimidivorans sp. nov., an obligate anaerobic bacterium isolated from anaerobic sludge.</title>
        <authorList>
            <person name="Bao Y."/>
        </authorList>
    </citation>
    <scope>NUCLEOTIDE SEQUENCE</scope>
    <source>
        <strain evidence="2">BAD-6</strain>
    </source>
</reference>
<dbReference type="AlphaFoldDB" id="A0A8J7W3M7"/>
<feature type="transmembrane region" description="Helical" evidence="1">
    <location>
        <begin position="6"/>
        <end position="25"/>
    </location>
</feature>
<feature type="transmembrane region" description="Helical" evidence="1">
    <location>
        <begin position="37"/>
        <end position="56"/>
    </location>
</feature>
<dbReference type="RefSeq" id="WP_227018454.1">
    <property type="nucleotide sequence ID" value="NZ_JAGSND010000006.1"/>
</dbReference>
<accession>A0A8J7W3M7</accession>
<keyword evidence="1" id="KW-1133">Transmembrane helix</keyword>
<keyword evidence="3" id="KW-1185">Reference proteome</keyword>
<evidence type="ECO:0000313" key="3">
    <source>
        <dbReference type="Proteomes" id="UP000675664"/>
    </source>
</evidence>
<gene>
    <name evidence="2" type="ORF">KCX82_10600</name>
</gene>